<dbReference type="PANTHER" id="PTHR43568">
    <property type="entry name" value="P PROTEIN"/>
    <property type="match status" value="1"/>
</dbReference>
<organism evidence="2 3">
    <name type="scientific">Cervus elaphus hippelaphus</name>
    <name type="common">European red deer</name>
    <dbReference type="NCBI Taxonomy" id="46360"/>
    <lineage>
        <taxon>Eukaryota</taxon>
        <taxon>Metazoa</taxon>
        <taxon>Chordata</taxon>
        <taxon>Craniata</taxon>
        <taxon>Vertebrata</taxon>
        <taxon>Euteleostomi</taxon>
        <taxon>Mammalia</taxon>
        <taxon>Eutheria</taxon>
        <taxon>Laurasiatheria</taxon>
        <taxon>Artiodactyla</taxon>
        <taxon>Ruminantia</taxon>
        <taxon>Pecora</taxon>
        <taxon>Cervidae</taxon>
        <taxon>Cervinae</taxon>
        <taxon>Cervus</taxon>
    </lineage>
</organism>
<dbReference type="OrthoDB" id="442352at2759"/>
<proteinExistence type="predicted"/>
<sequence length="79" mass="8880">MTHQYLRASVEAQVTIAAVILAGVYVLIIFERPSLTHVVEWIDFETLALLFGMVMTVLPVGLGPMFSVTWEFLFCCCHC</sequence>
<evidence type="ECO:0000313" key="3">
    <source>
        <dbReference type="Proteomes" id="UP000242450"/>
    </source>
</evidence>
<protein>
    <submittedName>
        <fullName evidence="2">Uncharacterized protein</fullName>
    </submittedName>
</protein>
<gene>
    <name evidence="2" type="ORF">Celaphus_00015602</name>
</gene>
<keyword evidence="1" id="KW-0812">Transmembrane</keyword>
<keyword evidence="3" id="KW-1185">Reference proteome</keyword>
<dbReference type="PANTHER" id="PTHR43568:SF1">
    <property type="entry name" value="P PROTEIN"/>
    <property type="match status" value="1"/>
</dbReference>
<name>A0A212C2D9_CEREH</name>
<dbReference type="GO" id="GO:0030318">
    <property type="term" value="P:melanocyte differentiation"/>
    <property type="evidence" value="ECO:0007669"/>
    <property type="project" value="TreeGrafter"/>
</dbReference>
<dbReference type="GO" id="GO:0033162">
    <property type="term" value="C:melanosome membrane"/>
    <property type="evidence" value="ECO:0007669"/>
    <property type="project" value="TreeGrafter"/>
</dbReference>
<dbReference type="AlphaFoldDB" id="A0A212C2D9"/>
<keyword evidence="1" id="KW-0472">Membrane</keyword>
<dbReference type="Proteomes" id="UP000242450">
    <property type="component" value="Chromosome 33"/>
</dbReference>
<dbReference type="GO" id="GO:0042438">
    <property type="term" value="P:melanin biosynthetic process"/>
    <property type="evidence" value="ECO:0007669"/>
    <property type="project" value="TreeGrafter"/>
</dbReference>
<feature type="transmembrane region" description="Helical" evidence="1">
    <location>
        <begin position="42"/>
        <end position="62"/>
    </location>
</feature>
<dbReference type="EMBL" id="MKHE01000033">
    <property type="protein sequence ID" value="OWK00156.1"/>
    <property type="molecule type" value="Genomic_DNA"/>
</dbReference>
<accession>A0A212C2D9</accession>
<evidence type="ECO:0000313" key="2">
    <source>
        <dbReference type="EMBL" id="OWK00156.1"/>
    </source>
</evidence>
<evidence type="ECO:0000256" key="1">
    <source>
        <dbReference type="SAM" id="Phobius"/>
    </source>
</evidence>
<reference evidence="2 3" key="1">
    <citation type="journal article" date="2018" name="Mol. Genet. Genomics">
        <title>The red deer Cervus elaphus genome CerEla1.0: sequencing, annotating, genes, and chromosomes.</title>
        <authorList>
            <person name="Bana N.A."/>
            <person name="Nyiri A."/>
            <person name="Nagy J."/>
            <person name="Frank K."/>
            <person name="Nagy T."/>
            <person name="Steger V."/>
            <person name="Schiller M."/>
            <person name="Lakatos P."/>
            <person name="Sugar L."/>
            <person name="Horn P."/>
            <person name="Barta E."/>
            <person name="Orosz L."/>
        </authorList>
    </citation>
    <scope>NUCLEOTIDE SEQUENCE [LARGE SCALE GENOMIC DNA]</scope>
    <source>
        <strain evidence="2">Hungarian</strain>
    </source>
</reference>
<comment type="caution">
    <text evidence="2">The sequence shown here is derived from an EMBL/GenBank/DDBJ whole genome shotgun (WGS) entry which is preliminary data.</text>
</comment>
<feature type="transmembrane region" description="Helical" evidence="1">
    <location>
        <begin position="12"/>
        <end position="30"/>
    </location>
</feature>
<keyword evidence="1" id="KW-1133">Transmembrane helix</keyword>
<dbReference type="InterPro" id="IPR051475">
    <property type="entry name" value="Diverse_Ion_Transporter"/>
</dbReference>